<protein>
    <submittedName>
        <fullName evidence="5">Major Facilitator Superfamily protein</fullName>
    </submittedName>
</protein>
<dbReference type="OrthoDB" id="9808182at2"/>
<feature type="transmembrane region" description="Helical" evidence="4">
    <location>
        <begin position="254"/>
        <end position="274"/>
    </location>
</feature>
<evidence type="ECO:0000256" key="1">
    <source>
        <dbReference type="ARBA" id="ARBA00022692"/>
    </source>
</evidence>
<feature type="transmembrane region" description="Helical" evidence="4">
    <location>
        <begin position="106"/>
        <end position="133"/>
    </location>
</feature>
<keyword evidence="6" id="KW-1185">Reference proteome</keyword>
<dbReference type="Proteomes" id="UP000037046">
    <property type="component" value="Unassembled WGS sequence"/>
</dbReference>
<feature type="transmembrane region" description="Helical" evidence="4">
    <location>
        <begin position="219"/>
        <end position="242"/>
    </location>
</feature>
<name>A0A0L6CXL4_9RHOB</name>
<comment type="caution">
    <text evidence="5">The sequence shown here is derived from an EMBL/GenBank/DDBJ whole genome shotgun (WGS) entry which is preliminary data.</text>
</comment>
<feature type="transmembrane region" description="Helical" evidence="4">
    <location>
        <begin position="286"/>
        <end position="306"/>
    </location>
</feature>
<dbReference type="PATRIC" id="fig|74031.6.peg.1003"/>
<evidence type="ECO:0000256" key="4">
    <source>
        <dbReference type="SAM" id="Phobius"/>
    </source>
</evidence>
<feature type="transmembrane region" description="Helical" evidence="4">
    <location>
        <begin position="82"/>
        <end position="100"/>
    </location>
</feature>
<reference evidence="6" key="1">
    <citation type="submission" date="2015-07" db="EMBL/GenBank/DDBJ databases">
        <title>Draft Genome Sequence of Roseovarius tolerans EL-164, a producer of N-Acylated Alanine Methyl Esters (NAMEs).</title>
        <authorList>
            <person name="Voget S."/>
            <person name="Bruns H."/>
            <person name="Wagner-Doebler I."/>
            <person name="Schulz S."/>
            <person name="Daniel R."/>
        </authorList>
    </citation>
    <scope>NUCLEOTIDE SEQUENCE [LARGE SCALE GENOMIC DNA]</scope>
    <source>
        <strain evidence="6">EL-164</strain>
    </source>
</reference>
<organism evidence="5 6">
    <name type="scientific">Roseovarius tolerans</name>
    <dbReference type="NCBI Taxonomy" id="74031"/>
    <lineage>
        <taxon>Bacteria</taxon>
        <taxon>Pseudomonadati</taxon>
        <taxon>Pseudomonadota</taxon>
        <taxon>Alphaproteobacteria</taxon>
        <taxon>Rhodobacterales</taxon>
        <taxon>Roseobacteraceae</taxon>
        <taxon>Roseovarius</taxon>
    </lineage>
</organism>
<evidence type="ECO:0000256" key="2">
    <source>
        <dbReference type="ARBA" id="ARBA00022989"/>
    </source>
</evidence>
<keyword evidence="3 4" id="KW-0472">Membrane</keyword>
<dbReference type="EMBL" id="LGVV01000008">
    <property type="protein sequence ID" value="KNX42471.1"/>
    <property type="molecule type" value="Genomic_DNA"/>
</dbReference>
<feature type="transmembrane region" description="Helical" evidence="4">
    <location>
        <begin position="21"/>
        <end position="41"/>
    </location>
</feature>
<evidence type="ECO:0000313" key="5">
    <source>
        <dbReference type="EMBL" id="KNX42471.1"/>
    </source>
</evidence>
<feature type="transmembrane region" description="Helical" evidence="4">
    <location>
        <begin position="171"/>
        <end position="190"/>
    </location>
</feature>
<dbReference type="InterPro" id="IPR036259">
    <property type="entry name" value="MFS_trans_sf"/>
</dbReference>
<feature type="transmembrane region" description="Helical" evidence="4">
    <location>
        <begin position="145"/>
        <end position="165"/>
    </location>
</feature>
<dbReference type="InterPro" id="IPR011701">
    <property type="entry name" value="MFS"/>
</dbReference>
<keyword evidence="1 4" id="KW-0812">Transmembrane</keyword>
<keyword evidence="2 4" id="KW-1133">Transmembrane helix</keyword>
<feature type="transmembrane region" description="Helical" evidence="4">
    <location>
        <begin position="56"/>
        <end position="75"/>
    </location>
</feature>
<evidence type="ECO:0000313" key="6">
    <source>
        <dbReference type="Proteomes" id="UP000037046"/>
    </source>
</evidence>
<feature type="transmembrane region" description="Helical" evidence="4">
    <location>
        <begin position="355"/>
        <end position="388"/>
    </location>
</feature>
<sequence>MHDRRIPEWLRHAPTPSVRGFALLAGTEAMARGILISVMPLEMYRALRDAALVSEVYFLVGFLSLATGLMVPFATRHVPRRWIYVMGCAMFAGGAGMGAQGGALGMIAALALMTAATVMVFVCFNAYVLDFIAKSDLGRCETSRMFYSAAGWTVGPWLGVALLGLWRPLPFLIAGVAACAMMALFLYMRLGNGRLITRARAPAPNPLAWLPRFFAQPRLVAGWVFAVIRSCGWWAYVVYLPIFAVQQGLGEDLGGMLLSASNGMLFVTPLMLRWMQRRSIRRAVRVGFAVSGLLFVLGAVASGWPWATVAGLALASVFLVLLDVSAGLPFLMAVKPSERTEMSAIYASFRDVSGIMTPGAAWLVLLVAPLPGIFALAGVGLLTCWHLARHLHPRLGAARVTVQAAPPCDIPLSLTRETG</sequence>
<dbReference type="STRING" id="74031.SAMN04488077_102130"/>
<gene>
    <name evidence="5" type="ORF">ROTO_09800</name>
</gene>
<proteinExistence type="predicted"/>
<dbReference type="AlphaFoldDB" id="A0A0L6CXL4"/>
<dbReference type="RefSeq" id="WP_050661910.1">
    <property type="nucleotide sequence ID" value="NZ_CP118494.1"/>
</dbReference>
<evidence type="ECO:0000256" key="3">
    <source>
        <dbReference type="ARBA" id="ARBA00023136"/>
    </source>
</evidence>
<dbReference type="Pfam" id="PF07690">
    <property type="entry name" value="MFS_1"/>
    <property type="match status" value="1"/>
</dbReference>
<feature type="transmembrane region" description="Helical" evidence="4">
    <location>
        <begin position="312"/>
        <end position="334"/>
    </location>
</feature>
<accession>A0A0L6CXL4</accession>
<dbReference type="Gene3D" id="1.20.1250.20">
    <property type="entry name" value="MFS general substrate transporter like domains"/>
    <property type="match status" value="2"/>
</dbReference>
<dbReference type="GO" id="GO:0022857">
    <property type="term" value="F:transmembrane transporter activity"/>
    <property type="evidence" value="ECO:0007669"/>
    <property type="project" value="InterPro"/>
</dbReference>
<dbReference type="SUPFAM" id="SSF103473">
    <property type="entry name" value="MFS general substrate transporter"/>
    <property type="match status" value="1"/>
</dbReference>